<dbReference type="PROSITE" id="PS50231">
    <property type="entry name" value="RICIN_B_LECTIN"/>
    <property type="match status" value="1"/>
</dbReference>
<feature type="domain" description="Ricin B lectin" evidence="1">
    <location>
        <begin position="1"/>
        <end position="106"/>
    </location>
</feature>
<name>A0ABW3MFP2_9PSEU</name>
<dbReference type="Proteomes" id="UP001597045">
    <property type="component" value="Unassembled WGS sequence"/>
</dbReference>
<organism evidence="2 3">
    <name type="scientific">Kibdelosporangium lantanae</name>
    <dbReference type="NCBI Taxonomy" id="1497396"/>
    <lineage>
        <taxon>Bacteria</taxon>
        <taxon>Bacillati</taxon>
        <taxon>Actinomycetota</taxon>
        <taxon>Actinomycetes</taxon>
        <taxon>Pseudonocardiales</taxon>
        <taxon>Pseudonocardiaceae</taxon>
        <taxon>Kibdelosporangium</taxon>
    </lineage>
</organism>
<evidence type="ECO:0000259" key="1">
    <source>
        <dbReference type="SMART" id="SM00458"/>
    </source>
</evidence>
<comment type="caution">
    <text evidence="2">The sequence shown here is derived from an EMBL/GenBank/DDBJ whole genome shotgun (WGS) entry which is preliminary data.</text>
</comment>
<keyword evidence="3" id="KW-1185">Reference proteome</keyword>
<evidence type="ECO:0000313" key="2">
    <source>
        <dbReference type="EMBL" id="MFD1049428.1"/>
    </source>
</evidence>
<proteinExistence type="predicted"/>
<dbReference type="Pfam" id="PF00652">
    <property type="entry name" value="Ricin_B_lectin"/>
    <property type="match status" value="1"/>
</dbReference>
<accession>A0ABW3MFP2</accession>
<dbReference type="SUPFAM" id="SSF50370">
    <property type="entry name" value="Ricin B-like lectins"/>
    <property type="match status" value="1"/>
</dbReference>
<dbReference type="InterPro" id="IPR000772">
    <property type="entry name" value="Ricin_B_lectin"/>
</dbReference>
<sequence length="106" mass="11273">MPLVDMDPKYDGGTNQLWTSNSDNQVRVYDGSCLDANGQGTTPGTKVIIWTCNGQANQQWNVNSNGTVTGAQSGLCLDVSGASTTNGTLVQLWTCNGQSNQQWSLS</sequence>
<reference evidence="3" key="1">
    <citation type="journal article" date="2019" name="Int. J. Syst. Evol. Microbiol.">
        <title>The Global Catalogue of Microorganisms (GCM) 10K type strain sequencing project: providing services to taxonomists for standard genome sequencing and annotation.</title>
        <authorList>
            <consortium name="The Broad Institute Genomics Platform"/>
            <consortium name="The Broad Institute Genome Sequencing Center for Infectious Disease"/>
            <person name="Wu L."/>
            <person name="Ma J."/>
        </authorList>
    </citation>
    <scope>NUCLEOTIDE SEQUENCE [LARGE SCALE GENOMIC DNA]</scope>
    <source>
        <strain evidence="3">JCM 31486</strain>
    </source>
</reference>
<dbReference type="Gene3D" id="2.80.10.50">
    <property type="match status" value="2"/>
</dbReference>
<gene>
    <name evidence="2" type="ORF">ACFQ1S_29780</name>
</gene>
<protein>
    <submittedName>
        <fullName evidence="2">Ricin-type beta-trefoil lectin domain protein</fullName>
    </submittedName>
</protein>
<dbReference type="SMART" id="SM00458">
    <property type="entry name" value="RICIN"/>
    <property type="match status" value="1"/>
</dbReference>
<evidence type="ECO:0000313" key="3">
    <source>
        <dbReference type="Proteomes" id="UP001597045"/>
    </source>
</evidence>
<dbReference type="EMBL" id="JBHTIS010002171">
    <property type="protein sequence ID" value="MFD1049428.1"/>
    <property type="molecule type" value="Genomic_DNA"/>
</dbReference>
<dbReference type="CDD" id="cd23418">
    <property type="entry name" value="beta-trefoil_Ricin_XLN-like"/>
    <property type="match status" value="1"/>
</dbReference>
<dbReference type="InterPro" id="IPR035992">
    <property type="entry name" value="Ricin_B-like_lectins"/>
</dbReference>